<reference evidence="2 3" key="1">
    <citation type="submission" date="2015-06" db="EMBL/GenBank/DDBJ databases">
        <title>Genome sequence of Pseudoalteromonas peptidolytica.</title>
        <authorList>
            <person name="Xie B.-B."/>
            <person name="Rong J.-C."/>
            <person name="Qin Q.-L."/>
            <person name="Zhang Y.-Z."/>
        </authorList>
    </citation>
    <scope>NUCLEOTIDE SEQUENCE [LARGE SCALE GENOMIC DNA]</scope>
    <source>
        <strain evidence="2 3">F12-50-A1</strain>
    </source>
</reference>
<gene>
    <name evidence="2" type="ORF">PPEP_a2234</name>
</gene>
<evidence type="ECO:0000313" key="3">
    <source>
        <dbReference type="Proteomes" id="UP000660708"/>
    </source>
</evidence>
<dbReference type="EMBL" id="AQHF01000026">
    <property type="protein sequence ID" value="MBE0347710.1"/>
    <property type="molecule type" value="Genomic_DNA"/>
</dbReference>
<evidence type="ECO:0000313" key="2">
    <source>
        <dbReference type="EMBL" id="MBE0347710.1"/>
    </source>
</evidence>
<proteinExistence type="predicted"/>
<feature type="signal peptide" evidence="1">
    <location>
        <begin position="1"/>
        <end position="19"/>
    </location>
</feature>
<feature type="chain" id="PRO_5034837131" evidence="1">
    <location>
        <begin position="20"/>
        <end position="1407"/>
    </location>
</feature>
<name>A0A8I0MYY5_9GAMM</name>
<sequence>MRAITYLITLLLFAKLTFAGEVAVQTGVQWIDLQRMAHLQASAQRHFEPQQSQWLALPAHAWLVIKPAALDNFQFRIGETPKLLRQIDKTQWLCVEQRCQLGSARQHRLIEVTYHGQQAQLLALWQGNVHRHRDPFRRALALPGLDTKVLQIAQSTQRWYHLAPTDKTTVFFTQAKKLKITVRKDLHEVIQNGIVTVKVNGKVISRISVSDLHAAEYLQPKAGLVNQDYVAVPQGSYLTITSSVPVYLNVVQMHRGIFDDNAGQKQLETLFNPYWSQQLDSQLQRLYFSNDRTDVETAATDSVLTIARKQALRGITSSLSFVSPSSPNKLTTQAANVAVTLGSRSVTDDVKVVTGSQHIAYTQSSSTLTYHLDDIPIIDNAVTVFVRATQQQQLLLHTEHDQYRLHLSPSAHFQRLTLPIHPASTFITVQGSILKRDVALAVNRLQPFPKFNAMTQEGLRSSEFISRLLTHNRNNRANSYNLSLTTLRPPKLNLGLTSAAQFHATKSLIELRMQASTLPIQTLAKVKPFLNGYNEQVTLLAWQLNIDVLNQLARTGNAELLLKSLLLSNSDMLRKYAANTLLTHYVEATDYIQAAGLCAGYSPYITEYQCDNIELDYLIQSGAHQEALWMSQTMLLAQYQVQLLATLQSNQISSPQYSLSHHGQHLAHTIDKPTQLYRVDRGEALQLTANTPLTLKVSARTAFQGQQYKNTQWLYYQQDKAINLLPVYADIPANMQLQSDNTRLSIATRQQINLAAGESIHLFSNSELFLDIQITPPLAAATPADNQAVKLISDAQSIVSTEFSVIEVAVNALYHLSQQTLNNEQYHSALQRLHTSLTDNITHQALYARLLRYGQWRPVQQYTSYLGTQKVSTEADLAKSYADQITAHLTQTPLSGLQLRANELLTIDFTQYQHLQTRITLRFSDAMQVSTPPAQVELIGHGSGTVLTLQAGETFTHGIKPDEARASHIQLRWLNPISGQMVGITPQYYSGGRWHDIELDTRQIFYRSDKHTPVTATLSQDSLIRIESMENGTRKEANYFHPAGQVSLTATGAAALVRMSVWSLSPTLSRVNLTPTPDVHLNTQVRPDLNAMLTPYQNPHLEMDESQMGIAGFLVFDSDDIVQTTEPTPNRITLDLGLSLRLKEENSWYRLDTFYTLDNHHQDTFSINGKYDWLSQYTNWFAEVQLRNRWQNSTALSDNHLTSRLSSKLGQIHRYNSGFRSIWWWQPFYTYTSINKDEFIADAQISPDMYTFYRNNHRHGWQAHAGLRYQPWVDSYIDSSATLTSNQDWQTFDNMLLSINWNQYHEGHIFRLGLTSRYVFADQHRPNPTWQYLTQVGWQTGFDFSTHTAGWLSLTWTQDWFNNTHQIGFQVHLGNLQQTGFAPYAHDEIVFESLQLGHLLEQDLHDQ</sequence>
<organism evidence="2 3">
    <name type="scientific">Pseudoalteromonas peptidolytica F12-50-A1</name>
    <dbReference type="NCBI Taxonomy" id="1315280"/>
    <lineage>
        <taxon>Bacteria</taxon>
        <taxon>Pseudomonadati</taxon>
        <taxon>Pseudomonadota</taxon>
        <taxon>Gammaproteobacteria</taxon>
        <taxon>Alteromonadales</taxon>
        <taxon>Pseudoalteromonadaceae</taxon>
        <taxon>Pseudoalteromonas</taxon>
    </lineage>
</organism>
<keyword evidence="3" id="KW-1185">Reference proteome</keyword>
<dbReference type="Proteomes" id="UP000660708">
    <property type="component" value="Unassembled WGS sequence"/>
</dbReference>
<comment type="caution">
    <text evidence="2">The sequence shown here is derived from an EMBL/GenBank/DDBJ whole genome shotgun (WGS) entry which is preliminary data.</text>
</comment>
<keyword evidence="1" id="KW-0732">Signal</keyword>
<dbReference type="RefSeq" id="WP_147389137.1">
    <property type="nucleotide sequence ID" value="NZ_AQHF01000026.1"/>
</dbReference>
<accession>A0A8I0MYY5</accession>
<evidence type="ECO:0000256" key="1">
    <source>
        <dbReference type="SAM" id="SignalP"/>
    </source>
</evidence>
<protein>
    <submittedName>
        <fullName evidence="2">Uncharacterized protein</fullName>
    </submittedName>
</protein>